<dbReference type="KEGG" id="cyn:Cyan7425_5159"/>
<evidence type="ECO:0000313" key="2">
    <source>
        <dbReference type="EMBL" id="ACL47452.1"/>
    </source>
</evidence>
<accession>B8HQ55</accession>
<dbReference type="EMBL" id="CP001344">
    <property type="protein sequence ID" value="ACL47452.1"/>
    <property type="molecule type" value="Genomic_DNA"/>
</dbReference>
<dbReference type="SUPFAM" id="SSF54523">
    <property type="entry name" value="Pili subunits"/>
    <property type="match status" value="1"/>
</dbReference>
<reference evidence="2" key="1">
    <citation type="submission" date="2009-01" db="EMBL/GenBank/DDBJ databases">
        <title>Complete sequence of chromosome Cyanothece sp. PCC 7425.</title>
        <authorList>
            <consortium name="US DOE Joint Genome Institute"/>
            <person name="Lucas S."/>
            <person name="Copeland A."/>
            <person name="Lapidus A."/>
            <person name="Glavina del Rio T."/>
            <person name="Dalin E."/>
            <person name="Tice H."/>
            <person name="Bruce D."/>
            <person name="Goodwin L."/>
            <person name="Pitluck S."/>
            <person name="Sims D."/>
            <person name="Meineke L."/>
            <person name="Brettin T."/>
            <person name="Detter J.C."/>
            <person name="Han C."/>
            <person name="Larimer F."/>
            <person name="Land M."/>
            <person name="Hauser L."/>
            <person name="Kyrpides N."/>
            <person name="Ovchinnikova G."/>
            <person name="Liberton M."/>
            <person name="Stoeckel J."/>
            <person name="Banerjee A."/>
            <person name="Singh A."/>
            <person name="Page L."/>
            <person name="Sato H."/>
            <person name="Zhao L."/>
            <person name="Sherman L."/>
            <person name="Pakrasi H."/>
            <person name="Richardson P."/>
        </authorList>
    </citation>
    <scope>NUCLEOTIDE SEQUENCE</scope>
    <source>
        <strain evidence="2">PCC 7425</strain>
    </source>
</reference>
<sequence>MPSFTVVKYRNQQGFSTAETIIIFVMVAALTALSLPSFLGWLNNRKLENALVTLEGTLKEAQSNAVNEGISCQLIIPAGDNPTITSQVVPVASPPVPCLPTGSRSFDGIRIERNSGGWTTAGTANVTFDYKGRVSTVASNNSLALSIPNTNTQRRCLVVGFGLGLIRTGINSSGTTCTTTR</sequence>
<dbReference type="HOGENOM" id="CLU_102971_0_0_3"/>
<dbReference type="eggNOG" id="COG2165">
    <property type="taxonomic scope" value="Bacteria"/>
</dbReference>
<proteinExistence type="predicted"/>
<organism evidence="2">
    <name type="scientific">Cyanothece sp. (strain PCC 7425 / ATCC 29141)</name>
    <dbReference type="NCBI Taxonomy" id="395961"/>
    <lineage>
        <taxon>Bacteria</taxon>
        <taxon>Bacillati</taxon>
        <taxon>Cyanobacteriota</taxon>
        <taxon>Cyanophyceae</taxon>
        <taxon>Gomontiellales</taxon>
        <taxon>Cyanothecaceae</taxon>
        <taxon>Cyanothece</taxon>
    </lineage>
</organism>
<name>B8HQ55_CYAP4</name>
<evidence type="ECO:0000256" key="1">
    <source>
        <dbReference type="SAM" id="Phobius"/>
    </source>
</evidence>
<dbReference type="OrthoDB" id="465504at2"/>
<gene>
    <name evidence="2" type="ordered locus">Cyan7425_5159</name>
</gene>
<keyword evidence="1" id="KW-1133">Transmembrane helix</keyword>
<dbReference type="AlphaFoldDB" id="B8HQ55"/>
<dbReference type="InterPro" id="IPR045584">
    <property type="entry name" value="Pilin-like"/>
</dbReference>
<dbReference type="STRING" id="395961.Cyan7425_5159"/>
<feature type="transmembrane region" description="Helical" evidence="1">
    <location>
        <begin position="20"/>
        <end position="42"/>
    </location>
</feature>
<keyword evidence="1" id="KW-0812">Transmembrane</keyword>
<keyword evidence="1" id="KW-0472">Membrane</keyword>
<protein>
    <submittedName>
        <fullName evidence="2">Type 4 prepilin-like protein</fullName>
    </submittedName>
</protein>